<comment type="caution">
    <text evidence="1">The sequence shown here is derived from an EMBL/GenBank/DDBJ whole genome shotgun (WGS) entry which is preliminary data.</text>
</comment>
<dbReference type="Gene3D" id="3.30.530.20">
    <property type="match status" value="1"/>
</dbReference>
<protein>
    <submittedName>
        <fullName evidence="1">SRPBCC family protein</fullName>
    </submittedName>
</protein>
<proteinExistence type="predicted"/>
<organism evidence="1 2">
    <name type="scientific">Schleiferilactobacillus harbinensis</name>
    <dbReference type="NCBI Taxonomy" id="304207"/>
    <lineage>
        <taxon>Bacteria</taxon>
        <taxon>Bacillati</taxon>
        <taxon>Bacillota</taxon>
        <taxon>Bacilli</taxon>
        <taxon>Lactobacillales</taxon>
        <taxon>Lactobacillaceae</taxon>
        <taxon>Schleiferilactobacillus</taxon>
    </lineage>
</organism>
<dbReference type="EMBL" id="JAQSGK010000036">
    <property type="protein sequence ID" value="MEE6716502.1"/>
    <property type="molecule type" value="Genomic_DNA"/>
</dbReference>
<keyword evidence="2" id="KW-1185">Reference proteome</keyword>
<name>A0ABU7T1U6_9LACO</name>
<reference evidence="1 2" key="1">
    <citation type="submission" date="2023-02" db="EMBL/GenBank/DDBJ databases">
        <title>The predominant lactic acid bacteria and yeasts involved in the spontaneous fermentation of millet during the production of the traditional porridge Hausa koko in Ghana.</title>
        <authorList>
            <person name="Atter A."/>
            <person name="Diaz M."/>
        </authorList>
    </citation>
    <scope>NUCLEOTIDE SEQUENCE [LARGE SCALE GENOMIC DNA]</scope>
    <source>
        <strain evidence="1 2">FI11640</strain>
    </source>
</reference>
<evidence type="ECO:0000313" key="2">
    <source>
        <dbReference type="Proteomes" id="UP001330016"/>
    </source>
</evidence>
<gene>
    <name evidence="1" type="ORF">PS435_11585</name>
</gene>
<accession>A0ABU7T1U6</accession>
<sequence length="141" mass="15334">MKKLFTNVVMAKASKEQVLTILENPETLLQWVPEVQTVTQAANAFTVHRSGAALNQTEHIAVGKTANQVVYRSTEGRVAYDLIFDLAGEAGGTTITETVYLDETAVPHLPLTSLAPIAKHAFGENLDHLAELAERLSYTNS</sequence>
<dbReference type="RefSeq" id="WP_331244146.1">
    <property type="nucleotide sequence ID" value="NZ_JAQSGJ010000036.1"/>
</dbReference>
<dbReference type="Proteomes" id="UP001330016">
    <property type="component" value="Unassembled WGS sequence"/>
</dbReference>
<dbReference type="InterPro" id="IPR023393">
    <property type="entry name" value="START-like_dom_sf"/>
</dbReference>
<evidence type="ECO:0000313" key="1">
    <source>
        <dbReference type="EMBL" id="MEE6716502.1"/>
    </source>
</evidence>
<dbReference type="SUPFAM" id="SSF55961">
    <property type="entry name" value="Bet v1-like"/>
    <property type="match status" value="1"/>
</dbReference>